<protein>
    <submittedName>
        <fullName evidence="2">YbhB/YbcL family Raf kinase inhibitor-like protein</fullName>
    </submittedName>
</protein>
<dbReference type="Gene3D" id="3.90.280.10">
    <property type="entry name" value="PEBP-like"/>
    <property type="match status" value="1"/>
</dbReference>
<dbReference type="CDD" id="cd00865">
    <property type="entry name" value="PEBP_bact_arch"/>
    <property type="match status" value="1"/>
</dbReference>
<proteinExistence type="predicted"/>
<evidence type="ECO:0000313" key="2">
    <source>
        <dbReference type="EMBL" id="MFD1566908.1"/>
    </source>
</evidence>
<evidence type="ECO:0000313" key="3">
    <source>
        <dbReference type="Proteomes" id="UP001597139"/>
    </source>
</evidence>
<organism evidence="2 3">
    <name type="scientific">Halolamina litorea</name>
    <dbReference type="NCBI Taxonomy" id="1515593"/>
    <lineage>
        <taxon>Archaea</taxon>
        <taxon>Methanobacteriati</taxon>
        <taxon>Methanobacteriota</taxon>
        <taxon>Stenosarchaea group</taxon>
        <taxon>Halobacteria</taxon>
        <taxon>Halobacteriales</taxon>
        <taxon>Haloferacaceae</taxon>
    </lineage>
</organism>
<accession>A0ABD6BRW0</accession>
<reference evidence="2 3" key="1">
    <citation type="journal article" date="2019" name="Int. J. Syst. Evol. Microbiol.">
        <title>The Global Catalogue of Microorganisms (GCM) 10K type strain sequencing project: providing services to taxonomists for standard genome sequencing and annotation.</title>
        <authorList>
            <consortium name="The Broad Institute Genomics Platform"/>
            <consortium name="The Broad Institute Genome Sequencing Center for Infectious Disease"/>
            <person name="Wu L."/>
            <person name="Ma J."/>
        </authorList>
    </citation>
    <scope>NUCLEOTIDE SEQUENCE [LARGE SCALE GENOMIC DNA]</scope>
    <source>
        <strain evidence="2 3">CGMCC 1.12859</strain>
    </source>
</reference>
<evidence type="ECO:0000256" key="1">
    <source>
        <dbReference type="SAM" id="MobiDB-lite"/>
    </source>
</evidence>
<dbReference type="InterPro" id="IPR005247">
    <property type="entry name" value="YbhB_YbcL/LppC-like"/>
</dbReference>
<dbReference type="RefSeq" id="WP_379821463.1">
    <property type="nucleotide sequence ID" value="NZ_JBHUCZ010000002.1"/>
</dbReference>
<keyword evidence="3" id="KW-1185">Reference proteome</keyword>
<feature type="region of interest" description="Disordered" evidence="1">
    <location>
        <begin position="104"/>
        <end position="129"/>
    </location>
</feature>
<name>A0ABD6BRW0_9EURY</name>
<comment type="caution">
    <text evidence="2">The sequence shown here is derived from an EMBL/GenBank/DDBJ whole genome shotgun (WGS) entry which is preliminary data.</text>
</comment>
<gene>
    <name evidence="2" type="ORF">ACFSAU_05330</name>
</gene>
<keyword evidence="2" id="KW-0649">Protein kinase inhibitor</keyword>
<dbReference type="PANTHER" id="PTHR30289">
    <property type="entry name" value="UNCHARACTERIZED PROTEIN YBCL-RELATED"/>
    <property type="match status" value="1"/>
</dbReference>
<dbReference type="Pfam" id="PF01161">
    <property type="entry name" value="PBP"/>
    <property type="match status" value="1"/>
</dbReference>
<dbReference type="InterPro" id="IPR008914">
    <property type="entry name" value="PEBP"/>
</dbReference>
<dbReference type="PROSITE" id="PS51257">
    <property type="entry name" value="PROKAR_LIPOPROTEIN"/>
    <property type="match status" value="1"/>
</dbReference>
<dbReference type="NCBIfam" id="TIGR00481">
    <property type="entry name" value="YbhB/YbcL family Raf kinase inhibitor-like protein"/>
    <property type="match status" value="1"/>
</dbReference>
<dbReference type="InterPro" id="IPR036610">
    <property type="entry name" value="PEBP-like_sf"/>
</dbReference>
<dbReference type="EMBL" id="JBHUCZ010000002">
    <property type="protein sequence ID" value="MFD1566908.1"/>
    <property type="molecule type" value="Genomic_DNA"/>
</dbReference>
<dbReference type="PANTHER" id="PTHR30289:SF1">
    <property type="entry name" value="PEBP (PHOSPHATIDYLETHANOLAMINE-BINDING PROTEIN) FAMILY PROTEIN"/>
    <property type="match status" value="1"/>
</dbReference>
<dbReference type="Proteomes" id="UP001597139">
    <property type="component" value="Unassembled WGS sequence"/>
</dbReference>
<dbReference type="SUPFAM" id="SSF49777">
    <property type="entry name" value="PEBP-like"/>
    <property type="match status" value="1"/>
</dbReference>
<dbReference type="AlphaFoldDB" id="A0ABD6BRW0"/>
<sequence length="187" mass="19320">MQRRRYLAGTSVAFAAGLAGCGGGDGAGADSGFSLTATAFADGGTIPARYTCEGGDVNPELTIDGVPDDAETLALVVDDPDAGDQPYVHWLLWNVPVSTTTIPRSVSKTERPPFAEGARQGTNSAGEIGYMGPCPPVGDEPHRYRFRLSAVGTTLDLDAGAGRGELDDALSGAVVDEVTLTGRYGRD</sequence>
<dbReference type="GO" id="GO:0004860">
    <property type="term" value="F:protein kinase inhibitor activity"/>
    <property type="evidence" value="ECO:0007669"/>
    <property type="project" value="UniProtKB-KW"/>
</dbReference>